<dbReference type="InterPro" id="IPR003961">
    <property type="entry name" value="FN3_dom"/>
</dbReference>
<dbReference type="SMART" id="SM00060">
    <property type="entry name" value="FN3"/>
    <property type="match status" value="2"/>
</dbReference>
<dbReference type="PROSITE" id="PS50853">
    <property type="entry name" value="FN3"/>
    <property type="match status" value="1"/>
</dbReference>
<keyword evidence="7" id="KW-0472">Membrane</keyword>
<evidence type="ECO:0000256" key="10">
    <source>
        <dbReference type="SAM" id="MobiDB-lite"/>
    </source>
</evidence>
<dbReference type="PANTHER" id="PTHR48423">
    <property type="entry name" value="INTERLEUKIN-27 RECEPTOR SUBUNIT ALPHA"/>
    <property type="match status" value="1"/>
</dbReference>
<feature type="compositionally biased region" description="Low complexity" evidence="10">
    <location>
        <begin position="460"/>
        <end position="508"/>
    </location>
</feature>
<dbReference type="CDD" id="cd00063">
    <property type="entry name" value="FN3"/>
    <property type="match status" value="1"/>
</dbReference>
<organism evidence="12 13">
    <name type="scientific">Engystomops pustulosus</name>
    <name type="common">Tungara frog</name>
    <name type="synonym">Physalaemus pustulosus</name>
    <dbReference type="NCBI Taxonomy" id="76066"/>
    <lineage>
        <taxon>Eukaryota</taxon>
        <taxon>Metazoa</taxon>
        <taxon>Chordata</taxon>
        <taxon>Craniata</taxon>
        <taxon>Vertebrata</taxon>
        <taxon>Euteleostomi</taxon>
        <taxon>Amphibia</taxon>
        <taxon>Batrachia</taxon>
        <taxon>Anura</taxon>
        <taxon>Neobatrachia</taxon>
        <taxon>Hyloidea</taxon>
        <taxon>Leptodactylidae</taxon>
        <taxon>Leiuperinae</taxon>
        <taxon>Engystomops</taxon>
    </lineage>
</organism>
<evidence type="ECO:0000259" key="11">
    <source>
        <dbReference type="PROSITE" id="PS50853"/>
    </source>
</evidence>
<dbReference type="Proteomes" id="UP000824782">
    <property type="component" value="Unassembled WGS sequence"/>
</dbReference>
<dbReference type="PRINTS" id="PR01217">
    <property type="entry name" value="PRICHEXTENSN"/>
</dbReference>
<feature type="compositionally biased region" description="Low complexity" evidence="10">
    <location>
        <begin position="426"/>
        <end position="438"/>
    </location>
</feature>
<keyword evidence="8" id="KW-0675">Receptor</keyword>
<gene>
    <name evidence="12" type="ORF">GDO81_028827</name>
</gene>
<dbReference type="InterPro" id="IPR036116">
    <property type="entry name" value="FN3_sf"/>
</dbReference>
<dbReference type="InterPro" id="IPR013783">
    <property type="entry name" value="Ig-like_fold"/>
</dbReference>
<evidence type="ECO:0000256" key="6">
    <source>
        <dbReference type="ARBA" id="ARBA00022989"/>
    </source>
</evidence>
<keyword evidence="13" id="KW-1185">Reference proteome</keyword>
<proteinExistence type="inferred from homology"/>
<keyword evidence="5" id="KW-0677">Repeat</keyword>
<dbReference type="PANTHER" id="PTHR48423:SF1">
    <property type="entry name" value="INTERLEUKIN-27 RECEPTOR SUBUNIT ALPHA"/>
    <property type="match status" value="1"/>
</dbReference>
<keyword evidence="9" id="KW-0325">Glycoprotein</keyword>
<reference evidence="12" key="1">
    <citation type="thesis" date="2020" institute="ProQuest LLC" country="789 East Eisenhower Parkway, Ann Arbor, MI, USA">
        <title>Comparative Genomics and Chromosome Evolution.</title>
        <authorList>
            <person name="Mudd A.B."/>
        </authorList>
    </citation>
    <scope>NUCLEOTIDE SEQUENCE</scope>
    <source>
        <strain evidence="12">237g6f4</strain>
        <tissue evidence="12">Blood</tissue>
    </source>
</reference>
<dbReference type="Gene3D" id="2.60.40.10">
    <property type="entry name" value="Immunoglobulins"/>
    <property type="match status" value="3"/>
</dbReference>
<accession>A0AAV6ZCL7</accession>
<evidence type="ECO:0000313" key="13">
    <source>
        <dbReference type="Proteomes" id="UP000824782"/>
    </source>
</evidence>
<feature type="region of interest" description="Disordered" evidence="10">
    <location>
        <begin position="393"/>
        <end position="524"/>
    </location>
</feature>
<protein>
    <recommendedName>
        <fullName evidence="11">Fibronectin type-III domain-containing protein</fullName>
    </recommendedName>
</protein>
<comment type="caution">
    <text evidence="12">The sequence shown here is derived from an EMBL/GenBank/DDBJ whole genome shotgun (WGS) entry which is preliminary data.</text>
</comment>
<keyword evidence="4" id="KW-0732">Signal</keyword>
<evidence type="ECO:0000256" key="8">
    <source>
        <dbReference type="ARBA" id="ARBA00023170"/>
    </source>
</evidence>
<comment type="similarity">
    <text evidence="2">Belongs to the type I cytokine receptor family. Type 2 subfamily.</text>
</comment>
<keyword evidence="6" id="KW-1133">Transmembrane helix</keyword>
<feature type="domain" description="Fibronectin type-III" evidence="11">
    <location>
        <begin position="229"/>
        <end position="323"/>
    </location>
</feature>
<evidence type="ECO:0000256" key="5">
    <source>
        <dbReference type="ARBA" id="ARBA00022737"/>
    </source>
</evidence>
<evidence type="ECO:0000256" key="2">
    <source>
        <dbReference type="ARBA" id="ARBA00008921"/>
    </source>
</evidence>
<sequence>MYRHHGNLYIYVYIYTSPESRVLFFPYSLLSYNLSCSPPLAPDGSCDVWRSLQNGSSLLVIWKELDHRSARGKILSYQVTYIHGREEEDELPCCNVSLPAPATHVCVRARNSEGLGPPACTPPLCAVVMTDRTFLDCNIHGDSSNRIRVLCKDPVIASPLLSFVVEWRAQREDLKMELDWTRTRVVNETLVLPGDFTPGTPYHVSVYVLYSNSCITGFSTEVYSREEVPTASPKFTSHILSPGSVLVSWEEIPKWHKRGAITHYSIYVRSADHLQDHPVSNGSGNKTLSGLSTGTVYTVWMTASTSAGEGQPGAQKTFQTSAGHRHRVPLIVAVVVNVLFVCGAILCFCDCKISLWPKVPKPEVKFKQFFMASSVTVWQPPQISNNPMITVVEEVEPPPKPPSPEPQAPSLPGAPSTPPAGPAPQVPSAAPQGPSAAPQGPPAAPKGPSAAPQGPPAAPQGPSAAPQGPSAAPQGPSAAPQGPSAAPQGPSAAPQGPSAAPQPSLPLQNKAPVISSGYEKHFMPTPEELMAFQMKDI</sequence>
<name>A0AAV6ZCL7_ENGPU</name>
<feature type="compositionally biased region" description="Pro residues" evidence="10">
    <location>
        <begin position="398"/>
        <end position="409"/>
    </location>
</feature>
<evidence type="ECO:0000256" key="3">
    <source>
        <dbReference type="ARBA" id="ARBA00022692"/>
    </source>
</evidence>
<evidence type="ECO:0000256" key="7">
    <source>
        <dbReference type="ARBA" id="ARBA00023136"/>
    </source>
</evidence>
<dbReference type="EMBL" id="WNYA01000795">
    <property type="protein sequence ID" value="KAG8547227.1"/>
    <property type="molecule type" value="Genomic_DNA"/>
</dbReference>
<dbReference type="AlphaFoldDB" id="A0AAV6ZCL7"/>
<dbReference type="SUPFAM" id="SSF49265">
    <property type="entry name" value="Fibronectin type III"/>
    <property type="match status" value="2"/>
</dbReference>
<dbReference type="GO" id="GO:0005886">
    <property type="term" value="C:plasma membrane"/>
    <property type="evidence" value="ECO:0007669"/>
    <property type="project" value="UniProtKB-ARBA"/>
</dbReference>
<evidence type="ECO:0000256" key="4">
    <source>
        <dbReference type="ARBA" id="ARBA00022729"/>
    </source>
</evidence>
<feature type="compositionally biased region" description="Pro residues" evidence="10">
    <location>
        <begin position="415"/>
        <end position="425"/>
    </location>
</feature>
<evidence type="ECO:0000313" key="12">
    <source>
        <dbReference type="EMBL" id="KAG8547227.1"/>
    </source>
</evidence>
<keyword evidence="3" id="KW-0812">Transmembrane</keyword>
<dbReference type="InterPro" id="IPR052672">
    <property type="entry name" value="Type1_Cytokine_Rcpt_Type2"/>
</dbReference>
<dbReference type="Pfam" id="PF00041">
    <property type="entry name" value="fn3"/>
    <property type="match status" value="1"/>
</dbReference>
<comment type="subcellular location">
    <subcellularLocation>
        <location evidence="1">Membrane</location>
        <topology evidence="1">Single-pass type I membrane protein</topology>
    </subcellularLocation>
</comment>
<evidence type="ECO:0000256" key="9">
    <source>
        <dbReference type="ARBA" id="ARBA00023180"/>
    </source>
</evidence>
<evidence type="ECO:0000256" key="1">
    <source>
        <dbReference type="ARBA" id="ARBA00004479"/>
    </source>
</evidence>